<feature type="transmembrane region" description="Helical" evidence="1">
    <location>
        <begin position="60"/>
        <end position="78"/>
    </location>
</feature>
<feature type="transmembrane region" description="Helical" evidence="1">
    <location>
        <begin position="85"/>
        <end position="106"/>
    </location>
</feature>
<keyword evidence="1" id="KW-0472">Membrane</keyword>
<feature type="transmembrane region" description="Helical" evidence="1">
    <location>
        <begin position="112"/>
        <end position="134"/>
    </location>
</feature>
<evidence type="ECO:0000313" key="3">
    <source>
        <dbReference type="Proteomes" id="UP000261284"/>
    </source>
</evidence>
<dbReference type="EMBL" id="QTJU01000004">
    <property type="protein sequence ID" value="RFM27627.1"/>
    <property type="molecule type" value="Genomic_DNA"/>
</dbReference>
<organism evidence="2 3">
    <name type="scientific">Deminuibacter soli</name>
    <dbReference type="NCBI Taxonomy" id="2291815"/>
    <lineage>
        <taxon>Bacteria</taxon>
        <taxon>Pseudomonadati</taxon>
        <taxon>Bacteroidota</taxon>
        <taxon>Chitinophagia</taxon>
        <taxon>Chitinophagales</taxon>
        <taxon>Chitinophagaceae</taxon>
        <taxon>Deminuibacter</taxon>
    </lineage>
</organism>
<keyword evidence="1" id="KW-0812">Transmembrane</keyword>
<sequence>MLTYLEIAAFIASLLALKTIWRTPALRIFPLLLGLVAIVETYEEFFANNTSPVNVNVYNIQVPLQHLLYLVIIYFSLGNKRYRKYILFFIITFIVAAIALTLFASVNNRFNAKVYCVGAIYIVCSIVLKFYDMLQNPADFNFLRNPFFYMLFAYLLFLVGTLPYFTMSNWLYFVKGYKTTVQMLVYVSTVLNIILYSTYTIAFLWMTRKKDFYLSVQP</sequence>
<dbReference type="AlphaFoldDB" id="A0A3E1NI69"/>
<reference evidence="2 3" key="1">
    <citation type="submission" date="2018-08" db="EMBL/GenBank/DDBJ databases">
        <title>Chitinophagaceae sp. K23C18032701, a novel bacterium isolated from forest soil.</title>
        <authorList>
            <person name="Wang C."/>
        </authorList>
    </citation>
    <scope>NUCLEOTIDE SEQUENCE [LARGE SCALE GENOMIC DNA]</scope>
    <source>
        <strain evidence="2 3">K23C18032701</strain>
    </source>
</reference>
<comment type="caution">
    <text evidence="2">The sequence shown here is derived from an EMBL/GenBank/DDBJ whole genome shotgun (WGS) entry which is preliminary data.</text>
</comment>
<protein>
    <submittedName>
        <fullName evidence="2">Uncharacterized protein</fullName>
    </submittedName>
</protein>
<dbReference type="Proteomes" id="UP000261284">
    <property type="component" value="Unassembled WGS sequence"/>
</dbReference>
<keyword evidence="3" id="KW-1185">Reference proteome</keyword>
<evidence type="ECO:0000313" key="2">
    <source>
        <dbReference type="EMBL" id="RFM27627.1"/>
    </source>
</evidence>
<evidence type="ECO:0000256" key="1">
    <source>
        <dbReference type="SAM" id="Phobius"/>
    </source>
</evidence>
<accession>A0A3E1NI69</accession>
<feature type="transmembrane region" description="Helical" evidence="1">
    <location>
        <begin position="146"/>
        <end position="165"/>
    </location>
</feature>
<gene>
    <name evidence="2" type="ORF">DXN05_13005</name>
</gene>
<keyword evidence="1" id="KW-1133">Transmembrane helix</keyword>
<name>A0A3E1NI69_9BACT</name>
<proteinExistence type="predicted"/>
<feature type="transmembrane region" description="Helical" evidence="1">
    <location>
        <begin position="185"/>
        <end position="205"/>
    </location>
</feature>